<evidence type="ECO:0000256" key="1">
    <source>
        <dbReference type="ARBA" id="ARBA00022630"/>
    </source>
</evidence>
<reference evidence="4" key="1">
    <citation type="submission" date="2023-02" db="EMBL/GenBank/DDBJ databases">
        <title>Genome of toxic invasive species Heracleum sosnowskyi carries increased number of genes despite the absence of recent whole-genome duplications.</title>
        <authorList>
            <person name="Schelkunov M."/>
            <person name="Shtratnikova V."/>
            <person name="Makarenko M."/>
            <person name="Klepikova A."/>
            <person name="Omelchenko D."/>
            <person name="Novikova G."/>
            <person name="Obukhova E."/>
            <person name="Bogdanov V."/>
            <person name="Penin A."/>
            <person name="Logacheva M."/>
        </authorList>
    </citation>
    <scope>NUCLEOTIDE SEQUENCE</scope>
    <source>
        <strain evidence="4">Hsosn_3</strain>
        <tissue evidence="4">Leaf</tissue>
    </source>
</reference>
<keyword evidence="2" id="KW-0274">FAD</keyword>
<reference evidence="4" key="2">
    <citation type="submission" date="2023-05" db="EMBL/GenBank/DDBJ databases">
        <authorList>
            <person name="Schelkunov M.I."/>
        </authorList>
    </citation>
    <scope>NUCLEOTIDE SEQUENCE</scope>
    <source>
        <strain evidence="4">Hsosn_3</strain>
        <tissue evidence="4">Leaf</tissue>
    </source>
</reference>
<dbReference type="GO" id="GO:0016491">
    <property type="term" value="F:oxidoreductase activity"/>
    <property type="evidence" value="ECO:0007669"/>
    <property type="project" value="UniProtKB-KW"/>
</dbReference>
<keyword evidence="3" id="KW-0560">Oxidoreductase</keyword>
<dbReference type="AlphaFoldDB" id="A0AAD8HDF6"/>
<keyword evidence="1" id="KW-0285">Flavoprotein</keyword>
<proteinExistence type="predicted"/>
<organism evidence="4 5">
    <name type="scientific">Heracleum sosnowskyi</name>
    <dbReference type="NCBI Taxonomy" id="360622"/>
    <lineage>
        <taxon>Eukaryota</taxon>
        <taxon>Viridiplantae</taxon>
        <taxon>Streptophyta</taxon>
        <taxon>Embryophyta</taxon>
        <taxon>Tracheophyta</taxon>
        <taxon>Spermatophyta</taxon>
        <taxon>Magnoliopsida</taxon>
        <taxon>eudicotyledons</taxon>
        <taxon>Gunneridae</taxon>
        <taxon>Pentapetalae</taxon>
        <taxon>asterids</taxon>
        <taxon>campanulids</taxon>
        <taxon>Apiales</taxon>
        <taxon>Apiaceae</taxon>
        <taxon>Apioideae</taxon>
        <taxon>apioid superclade</taxon>
        <taxon>Tordylieae</taxon>
        <taxon>Tordyliinae</taxon>
        <taxon>Heracleum</taxon>
    </lineage>
</organism>
<gene>
    <name evidence="4" type="ORF">POM88_039850</name>
</gene>
<evidence type="ECO:0000256" key="2">
    <source>
        <dbReference type="ARBA" id="ARBA00022827"/>
    </source>
</evidence>
<dbReference type="SUPFAM" id="SSF51905">
    <property type="entry name" value="FAD/NAD(P)-binding domain"/>
    <property type="match status" value="1"/>
</dbReference>
<dbReference type="EMBL" id="JAUIZM010000009">
    <property type="protein sequence ID" value="KAK1364289.1"/>
    <property type="molecule type" value="Genomic_DNA"/>
</dbReference>
<dbReference type="InterPro" id="IPR050346">
    <property type="entry name" value="FMO-like"/>
</dbReference>
<dbReference type="Proteomes" id="UP001237642">
    <property type="component" value="Unassembled WGS sequence"/>
</dbReference>
<evidence type="ECO:0000313" key="5">
    <source>
        <dbReference type="Proteomes" id="UP001237642"/>
    </source>
</evidence>
<accession>A0AAD8HDF6</accession>
<sequence length="204" mass="23440">MVPMGPEQFHGKVIHSMDYAAMDNETAAKLIKGKKVTVVGLRKSALDIAMECSSANGISHPRTPGEGFLLALLATILSALRWGISKFVESYIKWKLQLEKFGMVPKRSYIREISNKIYQVKIIQTRITLNELLKMLPQQAWWTLQMHCLIDLLQEFDNHCNSDASKFYPNLTIEILQQDSGKLVFRNYEVTIWNRCSKLIKIEH</sequence>
<protein>
    <submittedName>
        <fullName evidence="4">Uncharacterized protein</fullName>
    </submittedName>
</protein>
<dbReference type="PANTHER" id="PTHR23023">
    <property type="entry name" value="DIMETHYLANILINE MONOOXYGENASE"/>
    <property type="match status" value="1"/>
</dbReference>
<keyword evidence="5" id="KW-1185">Reference proteome</keyword>
<dbReference type="Gene3D" id="3.50.50.60">
    <property type="entry name" value="FAD/NAD(P)-binding domain"/>
    <property type="match status" value="1"/>
</dbReference>
<dbReference type="InterPro" id="IPR036188">
    <property type="entry name" value="FAD/NAD-bd_sf"/>
</dbReference>
<comment type="caution">
    <text evidence="4">The sequence shown here is derived from an EMBL/GenBank/DDBJ whole genome shotgun (WGS) entry which is preliminary data.</text>
</comment>
<name>A0AAD8HDF6_9APIA</name>
<evidence type="ECO:0000313" key="4">
    <source>
        <dbReference type="EMBL" id="KAK1364289.1"/>
    </source>
</evidence>
<evidence type="ECO:0000256" key="3">
    <source>
        <dbReference type="ARBA" id="ARBA00023002"/>
    </source>
</evidence>